<evidence type="ECO:0008006" key="3">
    <source>
        <dbReference type="Google" id="ProtNLM"/>
    </source>
</evidence>
<evidence type="ECO:0000313" key="1">
    <source>
        <dbReference type="EMBL" id="RNA33638.1"/>
    </source>
</evidence>
<comment type="caution">
    <text evidence="1">The sequence shown here is derived from an EMBL/GenBank/DDBJ whole genome shotgun (WGS) entry which is preliminary data.</text>
</comment>
<reference evidence="1 2" key="1">
    <citation type="journal article" date="2018" name="Sci. Rep.">
        <title>Genomic signatures of local adaptation to the degree of environmental predictability in rotifers.</title>
        <authorList>
            <person name="Franch-Gras L."/>
            <person name="Hahn C."/>
            <person name="Garcia-Roger E.M."/>
            <person name="Carmona M.J."/>
            <person name="Serra M."/>
            <person name="Gomez A."/>
        </authorList>
    </citation>
    <scope>NUCLEOTIDE SEQUENCE [LARGE SCALE GENOMIC DNA]</scope>
    <source>
        <strain evidence="1">HYR1</strain>
    </source>
</reference>
<organism evidence="1 2">
    <name type="scientific">Brachionus plicatilis</name>
    <name type="common">Marine rotifer</name>
    <name type="synonym">Brachionus muelleri</name>
    <dbReference type="NCBI Taxonomy" id="10195"/>
    <lineage>
        <taxon>Eukaryota</taxon>
        <taxon>Metazoa</taxon>
        <taxon>Spiralia</taxon>
        <taxon>Gnathifera</taxon>
        <taxon>Rotifera</taxon>
        <taxon>Eurotatoria</taxon>
        <taxon>Monogononta</taxon>
        <taxon>Pseudotrocha</taxon>
        <taxon>Ploima</taxon>
        <taxon>Brachionidae</taxon>
        <taxon>Brachionus</taxon>
    </lineage>
</organism>
<dbReference type="Proteomes" id="UP000276133">
    <property type="component" value="Unassembled WGS sequence"/>
</dbReference>
<dbReference type="SUPFAM" id="SSF56219">
    <property type="entry name" value="DNase I-like"/>
    <property type="match status" value="1"/>
</dbReference>
<dbReference type="AlphaFoldDB" id="A0A3M7SDL2"/>
<gene>
    <name evidence="1" type="ORF">BpHYR1_040370</name>
</gene>
<dbReference type="EMBL" id="REGN01001608">
    <property type="protein sequence ID" value="RNA33638.1"/>
    <property type="molecule type" value="Genomic_DNA"/>
</dbReference>
<dbReference type="InterPro" id="IPR036691">
    <property type="entry name" value="Endo/exonu/phosph_ase_sf"/>
</dbReference>
<name>A0A3M7SDL2_BRAPC</name>
<protein>
    <recommendedName>
        <fullName evidence="3">Endonuclease/exonuclease/phosphatase domain-containing protein</fullName>
    </recommendedName>
</protein>
<evidence type="ECO:0000313" key="2">
    <source>
        <dbReference type="Proteomes" id="UP000276133"/>
    </source>
</evidence>
<sequence length="106" mass="12936">MLNRYNSLLINIYNNIRIEISNFQFYENRIVNLDLKINGNIFSFENIYAPNLEDEQSRFIEELYRVLYGKKLLIFGGDFNNHFEIDKIKIYMDQWFTIFKNRSSLF</sequence>
<accession>A0A3M7SDL2</accession>
<keyword evidence="2" id="KW-1185">Reference proteome</keyword>
<proteinExistence type="predicted"/>
<dbReference type="Gene3D" id="3.60.10.10">
    <property type="entry name" value="Endonuclease/exonuclease/phosphatase"/>
    <property type="match status" value="1"/>
</dbReference>